<dbReference type="EMBL" id="CDMC01000003">
    <property type="protein sequence ID" value="CEL03673.1"/>
    <property type="molecule type" value="Genomic_DNA"/>
</dbReference>
<reference evidence="3" key="1">
    <citation type="journal article" date="2016" name="Genome Announc.">
        <title>Draft genome sequences of fungus Aspergillus calidoustus.</title>
        <authorList>
            <person name="Horn F."/>
            <person name="Linde J."/>
            <person name="Mattern D.J."/>
            <person name="Walther G."/>
            <person name="Guthke R."/>
            <person name="Scherlach K."/>
            <person name="Martin K."/>
            <person name="Brakhage A.A."/>
            <person name="Petzke L."/>
            <person name="Valiante V."/>
        </authorList>
    </citation>
    <scope>NUCLEOTIDE SEQUENCE [LARGE SCALE GENOMIC DNA]</scope>
    <source>
        <strain evidence="3">SF006504</strain>
    </source>
</reference>
<proteinExistence type="predicted"/>
<feature type="region of interest" description="Disordered" evidence="1">
    <location>
        <begin position="233"/>
        <end position="255"/>
    </location>
</feature>
<name>A0A0U5C6B5_ASPCI</name>
<sequence>MGFCAGKTIHQWSQQSRGGRVGQREKARGEAELARSYTQVAWQKVFPSSPGSNYIHIRYPDGRQCPPPPPAEQAQQAVDAMVIAWERARAQAAEQATIQADEAANANPWLRITGWARYLNGVHPQDLRQLVEAPMEVEKEVEEVEAVVEKDAKADPTKQAVRVIWDAMDQLARRSQRTVQQCGAGIRVEAARTEAGQTPYKPLQAYMDEASIEKHVQPWQQVLAFIARTQAAQASQDRDNNGDSSDGGSGHGKWLGRLPAYGMTPRQRQKWQALWQLAMPAVERPEAEAEAHTRARAGARAGVRVIHTFAGAGQIIEDVWSASPSASTSLGSSSPTAIEMDEEMDEGDGVTATDTEVEAWQMTPIEQACLEFYIKLINQRHHTHEYESALVCAMAVQGWGEARWRDPSSYPPILSRVLKVARFMVVQKALWLDPHAKEIIRM</sequence>
<protein>
    <submittedName>
        <fullName evidence="2">Uncharacterized protein</fullName>
    </submittedName>
</protein>
<dbReference type="OrthoDB" id="4505768at2759"/>
<dbReference type="STRING" id="454130.A0A0U5C6B5"/>
<evidence type="ECO:0000313" key="3">
    <source>
        <dbReference type="Proteomes" id="UP000054771"/>
    </source>
</evidence>
<organism evidence="2 3">
    <name type="scientific">Aspergillus calidoustus</name>
    <dbReference type="NCBI Taxonomy" id="454130"/>
    <lineage>
        <taxon>Eukaryota</taxon>
        <taxon>Fungi</taxon>
        <taxon>Dikarya</taxon>
        <taxon>Ascomycota</taxon>
        <taxon>Pezizomycotina</taxon>
        <taxon>Eurotiomycetes</taxon>
        <taxon>Eurotiomycetidae</taxon>
        <taxon>Eurotiales</taxon>
        <taxon>Aspergillaceae</taxon>
        <taxon>Aspergillus</taxon>
        <taxon>Aspergillus subgen. Nidulantes</taxon>
    </lineage>
</organism>
<evidence type="ECO:0000256" key="1">
    <source>
        <dbReference type="SAM" id="MobiDB-lite"/>
    </source>
</evidence>
<dbReference type="AlphaFoldDB" id="A0A0U5C6B5"/>
<gene>
    <name evidence="2" type="ORF">ASPCAL04821</name>
</gene>
<dbReference type="Proteomes" id="UP000054771">
    <property type="component" value="Unassembled WGS sequence"/>
</dbReference>
<keyword evidence="3" id="KW-1185">Reference proteome</keyword>
<evidence type="ECO:0000313" key="2">
    <source>
        <dbReference type="EMBL" id="CEL03673.1"/>
    </source>
</evidence>
<accession>A0A0U5C6B5</accession>